<reference evidence="3" key="1">
    <citation type="submission" date="2016-07" db="EMBL/GenBank/DDBJ databases">
        <authorList>
            <person name="Florea S."/>
            <person name="Webb J.S."/>
            <person name="Jaromczyk J."/>
            <person name="Schardl C.L."/>
        </authorList>
    </citation>
    <scope>NUCLEOTIDE SEQUENCE [LARGE SCALE GENOMIC DNA]</scope>
    <source>
        <strain evidence="3">KCTC 42131</strain>
    </source>
</reference>
<dbReference type="STRING" id="1524254.PHACT_13645"/>
<comment type="caution">
    <text evidence="2">The sequence shown here is derived from an EMBL/GenBank/DDBJ whole genome shotgun (WGS) entry which is preliminary data.</text>
</comment>
<dbReference type="Pfam" id="PF13692">
    <property type="entry name" value="Glyco_trans_1_4"/>
    <property type="match status" value="1"/>
</dbReference>
<dbReference type="OrthoDB" id="4611853at2"/>
<dbReference type="AlphaFoldDB" id="A0A1E8CGR7"/>
<dbReference type="Gene3D" id="3.40.50.2000">
    <property type="entry name" value="Glycogen Phosphorylase B"/>
    <property type="match status" value="2"/>
</dbReference>
<organism evidence="2 3">
    <name type="scientific">Pseudohongiella acticola</name>
    <dbReference type="NCBI Taxonomy" id="1524254"/>
    <lineage>
        <taxon>Bacteria</taxon>
        <taxon>Pseudomonadati</taxon>
        <taxon>Pseudomonadota</taxon>
        <taxon>Gammaproteobacteria</taxon>
        <taxon>Pseudomonadales</taxon>
        <taxon>Pseudohongiellaceae</taxon>
        <taxon>Pseudohongiella</taxon>
    </lineage>
</organism>
<dbReference type="PANTHER" id="PTHR46401">
    <property type="entry name" value="GLYCOSYLTRANSFERASE WBBK-RELATED"/>
    <property type="match status" value="1"/>
</dbReference>
<name>A0A1E8CGR7_9GAMM</name>
<keyword evidence="1" id="KW-0808">Transferase</keyword>
<dbReference type="SUPFAM" id="SSF53756">
    <property type="entry name" value="UDP-Glycosyltransferase/glycogen phosphorylase"/>
    <property type="match status" value="1"/>
</dbReference>
<proteinExistence type="predicted"/>
<dbReference type="CDD" id="cd03801">
    <property type="entry name" value="GT4_PimA-like"/>
    <property type="match status" value="1"/>
</dbReference>
<protein>
    <recommendedName>
        <fullName evidence="4">Glycosyl transferase</fullName>
    </recommendedName>
</protein>
<evidence type="ECO:0000313" key="2">
    <source>
        <dbReference type="EMBL" id="OFE11578.1"/>
    </source>
</evidence>
<sequence length="366" mass="38838">MNVHLPLTDVHLTPELYFVIPGELKTLTGGYAYDRELMTALRHAGIIVHHVTLSGQFPTPDESALADAGAQLAAIPDQALVLIDGLAYGVMDTLAAREHHRLRIIALCHHPLALETGLTEDVKAALLQSERTALTLACAVVVTSSATASLLTERFDVSADKITVALPGTGRPAFAPCRGQPPCLLTVATLTRRKAHDVLISALSRVEALPWRARFVGGDQFDPAWSAQLRTQVADLGLGERIQFAGSVDDLNTEYAAADVFVLPSRFEGYGMVFAEALSYGLPVIAAHAGAVPDVVPDSAGILVAPDDADKLAAALHAILSTPSHFAALRRGAQAAAAQLPQWQNTANQLIAVLQTVAQQQVNQQT</sequence>
<dbReference type="Proteomes" id="UP000175669">
    <property type="component" value="Unassembled WGS sequence"/>
</dbReference>
<evidence type="ECO:0000313" key="3">
    <source>
        <dbReference type="Proteomes" id="UP000175669"/>
    </source>
</evidence>
<keyword evidence="3" id="KW-1185">Reference proteome</keyword>
<dbReference type="PANTHER" id="PTHR46401:SF2">
    <property type="entry name" value="GLYCOSYLTRANSFERASE WBBK-RELATED"/>
    <property type="match status" value="1"/>
</dbReference>
<dbReference type="GO" id="GO:0009103">
    <property type="term" value="P:lipopolysaccharide biosynthetic process"/>
    <property type="evidence" value="ECO:0007669"/>
    <property type="project" value="TreeGrafter"/>
</dbReference>
<dbReference type="GO" id="GO:0016757">
    <property type="term" value="F:glycosyltransferase activity"/>
    <property type="evidence" value="ECO:0007669"/>
    <property type="project" value="TreeGrafter"/>
</dbReference>
<accession>A0A1E8CGR7</accession>
<gene>
    <name evidence="2" type="ORF">PHACT_13645</name>
</gene>
<dbReference type="EMBL" id="MASR01000002">
    <property type="protein sequence ID" value="OFE11578.1"/>
    <property type="molecule type" value="Genomic_DNA"/>
</dbReference>
<evidence type="ECO:0000256" key="1">
    <source>
        <dbReference type="ARBA" id="ARBA00022679"/>
    </source>
</evidence>
<evidence type="ECO:0008006" key="4">
    <source>
        <dbReference type="Google" id="ProtNLM"/>
    </source>
</evidence>